<dbReference type="eggNOG" id="COG2812">
    <property type="taxonomic scope" value="Bacteria"/>
</dbReference>
<organism evidence="9 10">
    <name type="scientific">Pelotomaculum thermopropionicum (strain DSM 13744 / JCM 10971 / SI)</name>
    <dbReference type="NCBI Taxonomy" id="370438"/>
    <lineage>
        <taxon>Bacteria</taxon>
        <taxon>Bacillati</taxon>
        <taxon>Bacillota</taxon>
        <taxon>Clostridia</taxon>
        <taxon>Eubacteriales</taxon>
        <taxon>Desulfotomaculaceae</taxon>
        <taxon>Pelotomaculum</taxon>
    </lineage>
</organism>
<dbReference type="FunFam" id="3.40.50.300:FF:001255">
    <property type="entry name" value="DNA polymerase III subunit delta"/>
    <property type="match status" value="1"/>
</dbReference>
<gene>
    <name evidence="9" type="primary">DnaX</name>
    <name evidence="9" type="ordered locus">PTH_0063</name>
</gene>
<dbReference type="Gene3D" id="3.40.50.300">
    <property type="entry name" value="P-loop containing nucleotide triphosphate hydrolases"/>
    <property type="match status" value="1"/>
</dbReference>
<keyword evidence="3" id="KW-0808">Transferase</keyword>
<dbReference type="EMBL" id="AP009389">
    <property type="protein sequence ID" value="BAF58244.1"/>
    <property type="molecule type" value="Genomic_DNA"/>
</dbReference>
<dbReference type="PANTHER" id="PTHR11669:SF8">
    <property type="entry name" value="DNA POLYMERASE III SUBUNIT DELTA"/>
    <property type="match status" value="1"/>
</dbReference>
<dbReference type="GO" id="GO:0006261">
    <property type="term" value="P:DNA-templated DNA replication"/>
    <property type="evidence" value="ECO:0007669"/>
    <property type="project" value="TreeGrafter"/>
</dbReference>
<evidence type="ECO:0000313" key="9">
    <source>
        <dbReference type="EMBL" id="BAF58244.1"/>
    </source>
</evidence>
<evidence type="ECO:0000259" key="8">
    <source>
        <dbReference type="Pfam" id="PF09115"/>
    </source>
</evidence>
<evidence type="ECO:0000256" key="5">
    <source>
        <dbReference type="ARBA" id="ARBA00022705"/>
    </source>
</evidence>
<dbReference type="GO" id="GO:0008408">
    <property type="term" value="F:3'-5' exonuclease activity"/>
    <property type="evidence" value="ECO:0007669"/>
    <property type="project" value="InterPro"/>
</dbReference>
<dbReference type="Pfam" id="PF13177">
    <property type="entry name" value="DNA_pol3_delta2"/>
    <property type="match status" value="1"/>
</dbReference>
<dbReference type="InterPro" id="IPR027417">
    <property type="entry name" value="P-loop_NTPase"/>
</dbReference>
<dbReference type="HOGENOM" id="CLU_006229_4_5_9"/>
<name>A5D691_PELTS</name>
<dbReference type="InterPro" id="IPR004622">
    <property type="entry name" value="DNA_pol_HolB"/>
</dbReference>
<dbReference type="STRING" id="370438.PTH_0063"/>
<keyword evidence="4" id="KW-0548">Nucleotidyltransferase</keyword>
<evidence type="ECO:0000256" key="2">
    <source>
        <dbReference type="ARBA" id="ARBA00014363"/>
    </source>
</evidence>
<dbReference type="GO" id="GO:0009360">
    <property type="term" value="C:DNA polymerase III complex"/>
    <property type="evidence" value="ECO:0007669"/>
    <property type="project" value="InterPro"/>
</dbReference>
<dbReference type="KEGG" id="pth:PTH_0063"/>
<dbReference type="Proteomes" id="UP000006556">
    <property type="component" value="Chromosome"/>
</dbReference>
<sequence length="335" mass="36118">MLFLREIVGHRQITGALMNAVACGRVAHAYLFAGPAGVGKKTTALAFARALLCPVPEGGDACGTCRQCRQVEHRNHPDLYIVNPSGATIKIEQIRELQHRAPYRPYQGGRKLFLICRAETMTAEAANCLLKTLEEPPHDTVLILVSDQPQSLLPTVLSRCQQCFFKSIPLSELSGSLTARHGLAQEEALLAAAMSGGSMGKALAYASGSLAERRNAAGALAGALKTAGPLEALEMAGKISEDREEALLILEMLICWFRDLLVYRETEDAALLFNADRAGLVKKEAQSFQPGRLVEIIEDIEATRNKIEANASTRLALEALFLRLSGGACAQEAPP</sequence>
<evidence type="ECO:0000256" key="4">
    <source>
        <dbReference type="ARBA" id="ARBA00022695"/>
    </source>
</evidence>
<evidence type="ECO:0000256" key="6">
    <source>
        <dbReference type="ARBA" id="ARBA00022932"/>
    </source>
</evidence>
<feature type="domain" description="DNA polymerase III delta subunit C-terminal" evidence="8">
    <location>
        <begin position="210"/>
        <end position="324"/>
    </location>
</feature>
<dbReference type="PANTHER" id="PTHR11669">
    <property type="entry name" value="REPLICATION FACTOR C / DNA POLYMERASE III GAMMA-TAU SUBUNIT"/>
    <property type="match status" value="1"/>
</dbReference>
<proteinExistence type="predicted"/>
<dbReference type="SUPFAM" id="SSF48019">
    <property type="entry name" value="post-AAA+ oligomerization domain-like"/>
    <property type="match status" value="1"/>
</dbReference>
<keyword evidence="10" id="KW-1185">Reference proteome</keyword>
<accession>A5D691</accession>
<evidence type="ECO:0000256" key="3">
    <source>
        <dbReference type="ARBA" id="ARBA00022679"/>
    </source>
</evidence>
<dbReference type="EC" id="2.7.7.7" evidence="1"/>
<evidence type="ECO:0000256" key="1">
    <source>
        <dbReference type="ARBA" id="ARBA00012417"/>
    </source>
</evidence>
<dbReference type="InterPro" id="IPR008921">
    <property type="entry name" value="DNA_pol3_clamp-load_cplx_C"/>
</dbReference>
<dbReference type="SUPFAM" id="SSF52540">
    <property type="entry name" value="P-loop containing nucleoside triphosphate hydrolases"/>
    <property type="match status" value="1"/>
</dbReference>
<evidence type="ECO:0000313" key="10">
    <source>
        <dbReference type="Proteomes" id="UP000006556"/>
    </source>
</evidence>
<dbReference type="GO" id="GO:0003677">
    <property type="term" value="F:DNA binding"/>
    <property type="evidence" value="ECO:0007669"/>
    <property type="project" value="InterPro"/>
</dbReference>
<evidence type="ECO:0000256" key="7">
    <source>
        <dbReference type="ARBA" id="ARBA00049244"/>
    </source>
</evidence>
<keyword evidence="5" id="KW-0235">DNA replication</keyword>
<dbReference type="InterPro" id="IPR050238">
    <property type="entry name" value="DNA_Rep/Repair_Clamp_Loader"/>
</dbReference>
<keyword evidence="6" id="KW-0239">DNA-directed DNA polymerase</keyword>
<dbReference type="InterPro" id="IPR015199">
    <property type="entry name" value="DNA_pol_III_delta_C"/>
</dbReference>
<dbReference type="NCBIfam" id="TIGR00678">
    <property type="entry name" value="holB"/>
    <property type="match status" value="1"/>
</dbReference>
<comment type="catalytic activity">
    <reaction evidence="7">
        <text>DNA(n) + a 2'-deoxyribonucleoside 5'-triphosphate = DNA(n+1) + diphosphate</text>
        <dbReference type="Rhea" id="RHEA:22508"/>
        <dbReference type="Rhea" id="RHEA-COMP:17339"/>
        <dbReference type="Rhea" id="RHEA-COMP:17340"/>
        <dbReference type="ChEBI" id="CHEBI:33019"/>
        <dbReference type="ChEBI" id="CHEBI:61560"/>
        <dbReference type="ChEBI" id="CHEBI:173112"/>
        <dbReference type="EC" id="2.7.7.7"/>
    </reaction>
</comment>
<reference evidence="10" key="1">
    <citation type="journal article" date="2008" name="Genome Res.">
        <title>The genome of Pelotomaculum thermopropionicum reveals niche-associated evolution in anaerobic microbiota.</title>
        <authorList>
            <person name="Kosaka T."/>
            <person name="Kato S."/>
            <person name="Shimoyama T."/>
            <person name="Ishii S."/>
            <person name="Abe T."/>
            <person name="Watanabe K."/>
        </authorList>
    </citation>
    <scope>NUCLEOTIDE SEQUENCE [LARGE SCALE GENOMIC DNA]</scope>
    <source>
        <strain evidence="10">DSM 13744 / JCM 10971 / SI</strain>
    </source>
</reference>
<dbReference type="GO" id="GO:0003887">
    <property type="term" value="F:DNA-directed DNA polymerase activity"/>
    <property type="evidence" value="ECO:0007669"/>
    <property type="project" value="UniProtKB-KW"/>
</dbReference>
<dbReference type="Pfam" id="PF09115">
    <property type="entry name" value="DNApol3-delta_C"/>
    <property type="match status" value="1"/>
</dbReference>
<protein>
    <recommendedName>
        <fullName evidence="2">DNA polymerase III subunit delta'</fullName>
        <ecNumber evidence="1">2.7.7.7</ecNumber>
    </recommendedName>
</protein>
<dbReference type="AlphaFoldDB" id="A5D691"/>